<evidence type="ECO:0000256" key="3">
    <source>
        <dbReference type="ARBA" id="ARBA00022741"/>
    </source>
</evidence>
<keyword evidence="3" id="KW-0547">Nucleotide-binding</keyword>
<dbReference type="EMBL" id="CP001682">
    <property type="protein sequence ID" value="ACU94175.1"/>
    <property type="molecule type" value="Genomic_DNA"/>
</dbReference>
<proteinExistence type="inferred from homology"/>
<dbReference type="GO" id="GO:0005524">
    <property type="term" value="F:ATP binding"/>
    <property type="evidence" value="ECO:0007669"/>
    <property type="project" value="UniProtKB-KW"/>
</dbReference>
<keyword evidence="2" id="KW-0813">Transport</keyword>
<evidence type="ECO:0000313" key="6">
    <source>
        <dbReference type="EMBL" id="ACU94175.1"/>
    </source>
</evidence>
<dbReference type="Gene3D" id="3.40.50.300">
    <property type="entry name" value="P-loop containing nucleotide triphosphate hydrolases"/>
    <property type="match status" value="2"/>
</dbReference>
<feature type="domain" description="ABC transporter" evidence="5">
    <location>
        <begin position="352"/>
        <end position="595"/>
    </location>
</feature>
<dbReference type="PROSITE" id="PS00211">
    <property type="entry name" value="ABC_TRANSPORTER_1"/>
    <property type="match status" value="2"/>
</dbReference>
<evidence type="ECO:0000259" key="5">
    <source>
        <dbReference type="PROSITE" id="PS50893"/>
    </source>
</evidence>
<dbReference type="eggNOG" id="COG4172">
    <property type="taxonomic scope" value="Bacteria"/>
</dbReference>
<dbReference type="SMART" id="SM00382">
    <property type="entry name" value="AAA"/>
    <property type="match status" value="2"/>
</dbReference>
<dbReference type="InterPro" id="IPR003439">
    <property type="entry name" value="ABC_transporter-like_ATP-bd"/>
</dbReference>
<feature type="domain" description="ABC transporter" evidence="5">
    <location>
        <begin position="25"/>
        <end position="271"/>
    </location>
</feature>
<dbReference type="PANTHER" id="PTHR43776">
    <property type="entry name" value="TRANSPORT ATP-BINDING PROTEIN"/>
    <property type="match status" value="1"/>
</dbReference>
<dbReference type="InterPro" id="IPR017871">
    <property type="entry name" value="ABC_transporter-like_CS"/>
</dbReference>
<evidence type="ECO:0000313" key="7">
    <source>
        <dbReference type="Proteomes" id="UP000000954"/>
    </source>
</evidence>
<dbReference type="NCBIfam" id="NF007739">
    <property type="entry name" value="PRK10419.1"/>
    <property type="match status" value="2"/>
</dbReference>
<dbReference type="HOGENOM" id="CLU_000604_86_2_11"/>
<protein>
    <submittedName>
        <fullName evidence="6">ATPase component of various ABC-type transport systems with duplicated ATPase domain protein</fullName>
    </submittedName>
</protein>
<sequence length="604" mass="65576">MAHDVMAGSTTHTTEGALRESSPVLSVYDLHVAYPDCEKEAVGGVSFDLAAGELLGIVGESGAGKSTLLRALQCLLPSAKVNGRILLCERDLLTLSEEDMRSLRGRQLAIIYQNPASRFDPTMRIGIQLAESIRLKEGCSRQIARKAARDLLQEFGFSNVGHVFDAYPFELSGGQLQRAAIALALAFAPQVLLADEPTSALDTLSRRTTIDFLMQQAKAHGTALVLVSHDISLVAHTCDRMAVMQQGTFVEYGNTTHLLRYPSTALTRALIAATPRLDGNQKSRFFANTVSAVNGLSVADKLSATDDLSVASNLPTISDLSITNDLSLDADELPPTGKFSVADELLVTDELLRFEKVSQRWRHGSDFVMAVSSFNLTLHEGESVALVGESGAGKSSVARIGALLDRPYAGQVFWHGRSVSNLSASALRALRPQIQFVAQDPVLAFDRHLTVERLLAEPVRNFKVCPANKRIQHIHTLLEEVSLSPDVLNKRPFELSGGQLQRVAIARALASSPALLILDEATSSLDTIVQDQILCLLEDIQARQGITYLFVHHDLAVAQRLCNRIIVMRDGNVEARLAARDLGEGVEGFTGELVRARFSLGVEE</sequence>
<dbReference type="InterPro" id="IPR050319">
    <property type="entry name" value="ABC_transp_ATP-bind"/>
</dbReference>
<keyword evidence="4" id="KW-0067">ATP-binding</keyword>
<dbReference type="SUPFAM" id="SSF52540">
    <property type="entry name" value="P-loop containing nucleoside triphosphate hydrolases"/>
    <property type="match status" value="2"/>
</dbReference>
<name>C7MMN5_CRYCD</name>
<accession>C7MMN5</accession>
<dbReference type="KEGG" id="ccu:Ccur_04520"/>
<organism evidence="6 7">
    <name type="scientific">Cryptobacterium curtum (strain ATCC 700683 / DSM 15641 / CCUG 43107 / 12-3)</name>
    <dbReference type="NCBI Taxonomy" id="469378"/>
    <lineage>
        <taxon>Bacteria</taxon>
        <taxon>Bacillati</taxon>
        <taxon>Actinomycetota</taxon>
        <taxon>Coriobacteriia</taxon>
        <taxon>Eggerthellales</taxon>
        <taxon>Eggerthellaceae</taxon>
        <taxon>Cryptobacterium</taxon>
    </lineage>
</organism>
<dbReference type="GO" id="GO:0055085">
    <property type="term" value="P:transmembrane transport"/>
    <property type="evidence" value="ECO:0007669"/>
    <property type="project" value="UniProtKB-ARBA"/>
</dbReference>
<dbReference type="PROSITE" id="PS50893">
    <property type="entry name" value="ABC_TRANSPORTER_2"/>
    <property type="match status" value="2"/>
</dbReference>
<dbReference type="InterPro" id="IPR027417">
    <property type="entry name" value="P-loop_NTPase"/>
</dbReference>
<dbReference type="Proteomes" id="UP000000954">
    <property type="component" value="Chromosome"/>
</dbReference>
<gene>
    <name evidence="6" type="ordered locus">Ccur_04520</name>
</gene>
<keyword evidence="7" id="KW-1185">Reference proteome</keyword>
<dbReference type="OrthoDB" id="3169708at2"/>
<reference evidence="6 7" key="1">
    <citation type="journal article" date="2009" name="Stand. Genomic Sci.">
        <title>Complete genome sequence of Cryptobacterium curtum type strain (12-3).</title>
        <authorList>
            <person name="Mavrommatis K."/>
            <person name="Pukall R."/>
            <person name="Rohde C."/>
            <person name="Chen F."/>
            <person name="Sims D."/>
            <person name="Brettin T."/>
            <person name="Kuske C."/>
            <person name="Detter J.C."/>
            <person name="Han C."/>
            <person name="Lapidus A."/>
            <person name="Copeland A."/>
            <person name="Glavina Del Rio T."/>
            <person name="Nolan M."/>
            <person name="Lucas S."/>
            <person name="Tice H."/>
            <person name="Cheng J.F."/>
            <person name="Bruce D."/>
            <person name="Goodwin L."/>
            <person name="Pitluck S."/>
            <person name="Ovchinnikova G."/>
            <person name="Pati A."/>
            <person name="Ivanova N."/>
            <person name="Chen A."/>
            <person name="Palaniappan K."/>
            <person name="Chain P."/>
            <person name="D'haeseleer P."/>
            <person name="Goker M."/>
            <person name="Bristow J."/>
            <person name="Eisen J.A."/>
            <person name="Markowitz V."/>
            <person name="Hugenholtz P."/>
            <person name="Rohde M."/>
            <person name="Klenk H.P."/>
            <person name="Kyrpides N.C."/>
        </authorList>
    </citation>
    <scope>NUCLEOTIDE SEQUENCE [LARGE SCALE GENOMIC DNA]</scope>
    <source>
        <strain evidence="7">ATCC 700683 / DSM 15641 / 12-3</strain>
    </source>
</reference>
<comment type="similarity">
    <text evidence="1">Belongs to the ABC transporter superfamily.</text>
</comment>
<evidence type="ECO:0000256" key="4">
    <source>
        <dbReference type="ARBA" id="ARBA00022840"/>
    </source>
</evidence>
<evidence type="ECO:0000256" key="1">
    <source>
        <dbReference type="ARBA" id="ARBA00005417"/>
    </source>
</evidence>
<evidence type="ECO:0000256" key="2">
    <source>
        <dbReference type="ARBA" id="ARBA00022448"/>
    </source>
</evidence>
<dbReference type="Pfam" id="PF00005">
    <property type="entry name" value="ABC_tran"/>
    <property type="match status" value="2"/>
</dbReference>
<dbReference type="STRING" id="469378.Ccur_04520"/>
<dbReference type="AlphaFoldDB" id="C7MMN5"/>
<dbReference type="CDD" id="cd03257">
    <property type="entry name" value="ABC_NikE_OppD_transporters"/>
    <property type="match status" value="2"/>
</dbReference>
<dbReference type="GO" id="GO:0016887">
    <property type="term" value="F:ATP hydrolysis activity"/>
    <property type="evidence" value="ECO:0007669"/>
    <property type="project" value="InterPro"/>
</dbReference>
<dbReference type="PANTHER" id="PTHR43776:SF7">
    <property type="entry name" value="D,D-DIPEPTIDE TRANSPORT ATP-BINDING PROTEIN DDPF-RELATED"/>
    <property type="match status" value="1"/>
</dbReference>
<dbReference type="InterPro" id="IPR003593">
    <property type="entry name" value="AAA+_ATPase"/>
</dbReference>